<keyword evidence="1" id="KW-1133">Transmembrane helix</keyword>
<feature type="transmembrane region" description="Helical" evidence="1">
    <location>
        <begin position="178"/>
        <end position="198"/>
    </location>
</feature>
<dbReference type="HOGENOM" id="CLU_918514_0_0_1"/>
<feature type="transmembrane region" description="Helical" evidence="1">
    <location>
        <begin position="210"/>
        <end position="228"/>
    </location>
</feature>
<keyword evidence="1" id="KW-0472">Membrane</keyword>
<evidence type="ECO:0000313" key="3">
    <source>
        <dbReference type="Proteomes" id="UP000027222"/>
    </source>
</evidence>
<name>A0A067SEV2_GALM3</name>
<accession>A0A067SEV2</accession>
<reference evidence="3" key="1">
    <citation type="journal article" date="2014" name="Proc. Natl. Acad. Sci. U.S.A.">
        <title>Extensive sampling of basidiomycete genomes demonstrates inadequacy of the white-rot/brown-rot paradigm for wood decay fungi.</title>
        <authorList>
            <person name="Riley R."/>
            <person name="Salamov A.A."/>
            <person name="Brown D.W."/>
            <person name="Nagy L.G."/>
            <person name="Floudas D."/>
            <person name="Held B.W."/>
            <person name="Levasseur A."/>
            <person name="Lombard V."/>
            <person name="Morin E."/>
            <person name="Otillar R."/>
            <person name="Lindquist E.A."/>
            <person name="Sun H."/>
            <person name="LaButti K.M."/>
            <person name="Schmutz J."/>
            <person name="Jabbour D."/>
            <person name="Luo H."/>
            <person name="Baker S.E."/>
            <person name="Pisabarro A.G."/>
            <person name="Walton J.D."/>
            <person name="Blanchette R.A."/>
            <person name="Henrissat B."/>
            <person name="Martin F."/>
            <person name="Cullen D."/>
            <person name="Hibbett D.S."/>
            <person name="Grigoriev I.V."/>
        </authorList>
    </citation>
    <scope>NUCLEOTIDE SEQUENCE [LARGE SCALE GENOMIC DNA]</scope>
    <source>
        <strain evidence="3">CBS 339.88</strain>
    </source>
</reference>
<gene>
    <name evidence="2" type="ORF">GALMADRAFT_256737</name>
</gene>
<dbReference type="AlphaFoldDB" id="A0A067SEV2"/>
<dbReference type="Proteomes" id="UP000027222">
    <property type="component" value="Unassembled WGS sequence"/>
</dbReference>
<dbReference type="OrthoDB" id="2947347at2759"/>
<evidence type="ECO:0000256" key="1">
    <source>
        <dbReference type="SAM" id="Phobius"/>
    </source>
</evidence>
<protein>
    <submittedName>
        <fullName evidence="2">Uncharacterized protein</fullName>
    </submittedName>
</protein>
<proteinExistence type="predicted"/>
<organism evidence="2 3">
    <name type="scientific">Galerina marginata (strain CBS 339.88)</name>
    <dbReference type="NCBI Taxonomy" id="685588"/>
    <lineage>
        <taxon>Eukaryota</taxon>
        <taxon>Fungi</taxon>
        <taxon>Dikarya</taxon>
        <taxon>Basidiomycota</taxon>
        <taxon>Agaricomycotina</taxon>
        <taxon>Agaricomycetes</taxon>
        <taxon>Agaricomycetidae</taxon>
        <taxon>Agaricales</taxon>
        <taxon>Agaricineae</taxon>
        <taxon>Strophariaceae</taxon>
        <taxon>Galerina</taxon>
    </lineage>
</organism>
<keyword evidence="1" id="KW-0812">Transmembrane</keyword>
<feature type="transmembrane region" description="Helical" evidence="1">
    <location>
        <begin position="248"/>
        <end position="271"/>
    </location>
</feature>
<evidence type="ECO:0000313" key="2">
    <source>
        <dbReference type="EMBL" id="KDR68517.1"/>
    </source>
</evidence>
<feature type="transmembrane region" description="Helical" evidence="1">
    <location>
        <begin position="139"/>
        <end position="158"/>
    </location>
</feature>
<sequence length="301" mass="33790">MPIVPIPRDLVLPNPRGLLSSSIVPEKGATLVEEIRCYGLPYGGLGFASHILTYYTLACLWHYRKPLWPLRRLIYIIHRALAGYLCNRCPEIPAKELEYTGFNYATGAISLIFTVALSIFTMVKCANSWQLVAIASSKLLLSFVSGVTALHAAGSVASFSDYRLLKDWQEHVPTEMRWLVLTWLGMFPAMTGLGSIVHEHISSDHALKMLTIYYFSMMPVALAIYWRFSLQKASTNTPLGRAQNRTHIGFALGGAIPVMCLWYGDWALGIMIQNVSGIRQGELAYLSYIYVAAKRLPMFFW</sequence>
<feature type="transmembrane region" description="Helical" evidence="1">
    <location>
        <begin position="104"/>
        <end position="127"/>
    </location>
</feature>
<dbReference type="EMBL" id="KL142407">
    <property type="protein sequence ID" value="KDR68517.1"/>
    <property type="molecule type" value="Genomic_DNA"/>
</dbReference>
<keyword evidence="3" id="KW-1185">Reference proteome</keyword>